<evidence type="ECO:0008006" key="2">
    <source>
        <dbReference type="Google" id="ProtNLM"/>
    </source>
</evidence>
<dbReference type="GO" id="GO:0008967">
    <property type="term" value="F:phosphoglycolate phosphatase activity"/>
    <property type="evidence" value="ECO:0007669"/>
    <property type="project" value="TreeGrafter"/>
</dbReference>
<name>A0A3B0SZZ5_9ZZZZ</name>
<dbReference type="PANTHER" id="PTHR43434:SF1">
    <property type="entry name" value="PHOSPHOGLYCOLATE PHOSPHATASE"/>
    <property type="match status" value="1"/>
</dbReference>
<gene>
    <name evidence="1" type="ORF">MNBD_ACTINO02-1827</name>
</gene>
<sequence>MAHIIWDWNGTLFDDLHIVVESVSACVAPFGRDPINEEDYRDHYTRPVSVFYESLMGRAITQDEWASIDGIFHETYRSLMHDANLAADADTAIRLLADEDGTQSILSMWWHSELVPFTAGFGMHDVMKRIDGNREDAGALKADQMRAHVERLVTNHGVSVADIVAVGDTFDDAAAARSAGIPIVLYDGGSHHRHELERVGVPVVSTLTEAVGMTSTLV</sequence>
<dbReference type="InterPro" id="IPR023214">
    <property type="entry name" value="HAD_sf"/>
</dbReference>
<dbReference type="SUPFAM" id="SSF56784">
    <property type="entry name" value="HAD-like"/>
    <property type="match status" value="1"/>
</dbReference>
<dbReference type="GO" id="GO:0005829">
    <property type="term" value="C:cytosol"/>
    <property type="evidence" value="ECO:0007669"/>
    <property type="project" value="TreeGrafter"/>
</dbReference>
<dbReference type="EMBL" id="UOEK01000572">
    <property type="protein sequence ID" value="VAW09403.1"/>
    <property type="molecule type" value="Genomic_DNA"/>
</dbReference>
<dbReference type="Gene3D" id="1.10.150.240">
    <property type="entry name" value="Putative phosphatase, domain 2"/>
    <property type="match status" value="1"/>
</dbReference>
<organism evidence="1">
    <name type="scientific">hydrothermal vent metagenome</name>
    <dbReference type="NCBI Taxonomy" id="652676"/>
    <lineage>
        <taxon>unclassified sequences</taxon>
        <taxon>metagenomes</taxon>
        <taxon>ecological metagenomes</taxon>
    </lineage>
</organism>
<reference evidence="1" key="1">
    <citation type="submission" date="2018-06" db="EMBL/GenBank/DDBJ databases">
        <authorList>
            <person name="Zhirakovskaya E."/>
        </authorList>
    </citation>
    <scope>NUCLEOTIDE SEQUENCE</scope>
</reference>
<dbReference type="AlphaFoldDB" id="A0A3B0SZZ5"/>
<dbReference type="InterPro" id="IPR023198">
    <property type="entry name" value="PGP-like_dom2"/>
</dbReference>
<dbReference type="InterPro" id="IPR036412">
    <property type="entry name" value="HAD-like_sf"/>
</dbReference>
<dbReference type="Gene3D" id="3.40.50.1000">
    <property type="entry name" value="HAD superfamily/HAD-like"/>
    <property type="match status" value="1"/>
</dbReference>
<dbReference type="Pfam" id="PF13419">
    <property type="entry name" value="HAD_2"/>
    <property type="match status" value="1"/>
</dbReference>
<accession>A0A3B0SZZ5</accession>
<evidence type="ECO:0000313" key="1">
    <source>
        <dbReference type="EMBL" id="VAW09403.1"/>
    </source>
</evidence>
<protein>
    <recommendedName>
        <fullName evidence="2">Phosphatase</fullName>
    </recommendedName>
</protein>
<dbReference type="InterPro" id="IPR050155">
    <property type="entry name" value="HAD-like_hydrolase_sf"/>
</dbReference>
<dbReference type="PANTHER" id="PTHR43434">
    <property type="entry name" value="PHOSPHOGLYCOLATE PHOSPHATASE"/>
    <property type="match status" value="1"/>
</dbReference>
<dbReference type="InterPro" id="IPR041492">
    <property type="entry name" value="HAD_2"/>
</dbReference>
<proteinExistence type="predicted"/>
<dbReference type="GO" id="GO:0006281">
    <property type="term" value="P:DNA repair"/>
    <property type="evidence" value="ECO:0007669"/>
    <property type="project" value="TreeGrafter"/>
</dbReference>